<dbReference type="InterPro" id="IPR036661">
    <property type="entry name" value="Luciferase-like_sf"/>
</dbReference>
<keyword evidence="1" id="KW-0560">Oxidoreductase</keyword>
<accession>A0A0L0JR66</accession>
<dbReference type="PANTHER" id="PTHR43244:SF1">
    <property type="entry name" value="5,10-METHYLENETETRAHYDROMETHANOPTERIN REDUCTASE"/>
    <property type="match status" value="1"/>
</dbReference>
<proteinExistence type="predicted"/>
<feature type="domain" description="Luciferase-like" evidence="2">
    <location>
        <begin position="21"/>
        <end position="317"/>
    </location>
</feature>
<dbReference type="GO" id="GO:0016705">
    <property type="term" value="F:oxidoreductase activity, acting on paired donors, with incorporation or reduction of molecular oxygen"/>
    <property type="evidence" value="ECO:0007669"/>
    <property type="project" value="InterPro"/>
</dbReference>
<dbReference type="NCBIfam" id="TIGR03559">
    <property type="entry name" value="F420_Rv3520c"/>
    <property type="match status" value="1"/>
</dbReference>
<protein>
    <submittedName>
        <fullName evidence="3">Luciferase</fullName>
    </submittedName>
</protein>
<sequence>MRLGLNLGYWTGANDASSLPLAELAEDLGYAAVWVSEAYGSDAVTVLSYLAARTSRIDLGTAVLQIPARTPAATAMTAATLDTLSAGRLRLGLGVSGPQVSEGWHGVRFASPLGRTREYVGLVRKALRREPLEQRGKHFTLPLPDGPGKALTLTIRPPRERIPVYLAALGPKNLELAGEIADGWLPVFFTPEYAGRQLESLRAGLARSGRTLDGFDIAPTVPLVTGDDWRTCARRVRGYAALYLGGMGGRDDNHYTLLAERMGFGVQARAVQERFLKGDYSGAMAAVPEEFLDAIALLGPRERIADRIAAFAEAGATTLNILPVGPGLPAPDRAAGALRTAVEAADLAGVLA</sequence>
<dbReference type="SUPFAM" id="SSF51679">
    <property type="entry name" value="Bacterial luciferase-like"/>
    <property type="match status" value="1"/>
</dbReference>
<comment type="caution">
    <text evidence="3">The sequence shown here is derived from an EMBL/GenBank/DDBJ whole genome shotgun (WGS) entry which is preliminary data.</text>
</comment>
<evidence type="ECO:0000313" key="4">
    <source>
        <dbReference type="Proteomes" id="UP000037151"/>
    </source>
</evidence>
<dbReference type="InterPro" id="IPR011251">
    <property type="entry name" value="Luciferase-like_dom"/>
</dbReference>
<dbReference type="CDD" id="cd01097">
    <property type="entry name" value="Tetrahydromethanopterin_reductase"/>
    <property type="match status" value="1"/>
</dbReference>
<dbReference type="Gene3D" id="3.20.20.30">
    <property type="entry name" value="Luciferase-like domain"/>
    <property type="match status" value="1"/>
</dbReference>
<reference evidence="4" key="1">
    <citation type="submission" date="2014-07" db="EMBL/GenBank/DDBJ databases">
        <title>Genome sequencing of plant-pathogenic Streptomyces species.</title>
        <authorList>
            <person name="Harrison J."/>
            <person name="Sapp M."/>
            <person name="Thwaites R."/>
            <person name="Studholme D.J."/>
        </authorList>
    </citation>
    <scope>NUCLEOTIDE SEQUENCE [LARGE SCALE GENOMIC DNA]</scope>
    <source>
        <strain evidence="4">NCPPB 4445</strain>
    </source>
</reference>
<dbReference type="InterPro" id="IPR019951">
    <property type="entry name" value="F420_OxRdatse_Rv3520c_pred"/>
</dbReference>
<organism evidence="3 4">
    <name type="scientific">Streptomyces acidiscabies</name>
    <dbReference type="NCBI Taxonomy" id="42234"/>
    <lineage>
        <taxon>Bacteria</taxon>
        <taxon>Bacillati</taxon>
        <taxon>Actinomycetota</taxon>
        <taxon>Actinomycetes</taxon>
        <taxon>Kitasatosporales</taxon>
        <taxon>Streptomycetaceae</taxon>
        <taxon>Streptomyces</taxon>
    </lineage>
</organism>
<evidence type="ECO:0000256" key="1">
    <source>
        <dbReference type="ARBA" id="ARBA00023002"/>
    </source>
</evidence>
<evidence type="ECO:0000313" key="3">
    <source>
        <dbReference type="EMBL" id="KND28053.1"/>
    </source>
</evidence>
<name>A0A0L0JR66_9ACTN</name>
<dbReference type="EMBL" id="JPPY01000192">
    <property type="protein sequence ID" value="KND28053.1"/>
    <property type="molecule type" value="Genomic_DNA"/>
</dbReference>
<dbReference type="PANTHER" id="PTHR43244">
    <property type="match status" value="1"/>
</dbReference>
<dbReference type="InterPro" id="IPR050564">
    <property type="entry name" value="F420-G6PD/mer"/>
</dbReference>
<dbReference type="Pfam" id="PF00296">
    <property type="entry name" value="Bac_luciferase"/>
    <property type="match status" value="1"/>
</dbReference>
<evidence type="ECO:0000259" key="2">
    <source>
        <dbReference type="Pfam" id="PF00296"/>
    </source>
</evidence>
<dbReference type="AlphaFoldDB" id="A0A0L0JR66"/>
<dbReference type="PATRIC" id="fig|42234.21.peg.7053"/>
<dbReference type="RefSeq" id="WP_050374188.1">
    <property type="nucleotide sequence ID" value="NZ_KQ257831.1"/>
</dbReference>
<dbReference type="Proteomes" id="UP000037151">
    <property type="component" value="Unassembled WGS sequence"/>
</dbReference>
<gene>
    <name evidence="3" type="ORF">IQ63_34215</name>
</gene>